<gene>
    <name evidence="2" type="ORF">BDV39DRAFT_168047</name>
</gene>
<evidence type="ECO:0000256" key="1">
    <source>
        <dbReference type="SAM" id="Phobius"/>
    </source>
</evidence>
<feature type="transmembrane region" description="Helical" evidence="1">
    <location>
        <begin position="42"/>
        <end position="65"/>
    </location>
</feature>
<protein>
    <submittedName>
        <fullName evidence="2">Uncharacterized protein</fullName>
    </submittedName>
</protein>
<dbReference type="EMBL" id="ML741767">
    <property type="protein sequence ID" value="KAE8332038.1"/>
    <property type="molecule type" value="Genomic_DNA"/>
</dbReference>
<keyword evidence="1" id="KW-0812">Transmembrane</keyword>
<keyword evidence="1" id="KW-0472">Membrane</keyword>
<reference evidence="3" key="1">
    <citation type="submission" date="2019-04" db="EMBL/GenBank/DDBJ databases">
        <title>Friends and foes A comparative genomics studyof 23 Aspergillus species from section Flavi.</title>
        <authorList>
            <consortium name="DOE Joint Genome Institute"/>
            <person name="Kjaerbolling I."/>
            <person name="Vesth T."/>
            <person name="Frisvad J.C."/>
            <person name="Nybo J.L."/>
            <person name="Theobald S."/>
            <person name="Kildgaard S."/>
            <person name="Isbrandt T."/>
            <person name="Kuo A."/>
            <person name="Sato A."/>
            <person name="Lyhne E.K."/>
            <person name="Kogle M.E."/>
            <person name="Wiebenga A."/>
            <person name="Kun R.S."/>
            <person name="Lubbers R.J."/>
            <person name="Makela M.R."/>
            <person name="Barry K."/>
            <person name="Chovatia M."/>
            <person name="Clum A."/>
            <person name="Daum C."/>
            <person name="Haridas S."/>
            <person name="He G."/>
            <person name="LaButti K."/>
            <person name="Lipzen A."/>
            <person name="Mondo S."/>
            <person name="Riley R."/>
            <person name="Salamov A."/>
            <person name="Simmons B.A."/>
            <person name="Magnuson J.K."/>
            <person name="Henrissat B."/>
            <person name="Mortensen U.H."/>
            <person name="Larsen T.O."/>
            <person name="Devries R.P."/>
            <person name="Grigoriev I.V."/>
            <person name="Machida M."/>
            <person name="Baker S.E."/>
            <person name="Andersen M.R."/>
        </authorList>
    </citation>
    <scope>NUCLEOTIDE SEQUENCE [LARGE SCALE GENOMIC DNA]</scope>
    <source>
        <strain evidence="3">CBS 130017</strain>
    </source>
</reference>
<organism evidence="2 3">
    <name type="scientific">Aspergillus sergii</name>
    <dbReference type="NCBI Taxonomy" id="1034303"/>
    <lineage>
        <taxon>Eukaryota</taxon>
        <taxon>Fungi</taxon>
        <taxon>Dikarya</taxon>
        <taxon>Ascomycota</taxon>
        <taxon>Pezizomycotina</taxon>
        <taxon>Eurotiomycetes</taxon>
        <taxon>Eurotiomycetidae</taxon>
        <taxon>Eurotiales</taxon>
        <taxon>Aspergillaceae</taxon>
        <taxon>Aspergillus</taxon>
        <taxon>Aspergillus subgen. Circumdati</taxon>
    </lineage>
</organism>
<evidence type="ECO:0000313" key="3">
    <source>
        <dbReference type="Proteomes" id="UP000325945"/>
    </source>
</evidence>
<accession>A0A5N6XGV2</accession>
<proteinExistence type="predicted"/>
<sequence>MAVSGTAGVFTVVQESLSAGCDYQTVIASLVECMTHQFRLLLVHAPLVSWTTLLQPSLYFIYGVYSFMSIVMSSHV</sequence>
<keyword evidence="1" id="KW-1133">Transmembrane helix</keyword>
<name>A0A5N6XGV2_9EURO</name>
<dbReference type="Proteomes" id="UP000325945">
    <property type="component" value="Unassembled WGS sequence"/>
</dbReference>
<keyword evidence="3" id="KW-1185">Reference proteome</keyword>
<evidence type="ECO:0000313" key="2">
    <source>
        <dbReference type="EMBL" id="KAE8332038.1"/>
    </source>
</evidence>
<dbReference type="AlphaFoldDB" id="A0A5N6XGV2"/>